<evidence type="ECO:0000256" key="3">
    <source>
        <dbReference type="ARBA" id="ARBA00022737"/>
    </source>
</evidence>
<evidence type="ECO:0000259" key="9">
    <source>
        <dbReference type="PROSITE" id="PS51671"/>
    </source>
</evidence>
<gene>
    <name evidence="8" type="primary">glnD</name>
    <name evidence="11" type="ORF">EDC23_2282</name>
</gene>
<feature type="domain" description="ACT" evidence="9">
    <location>
        <begin position="813"/>
        <end position="883"/>
    </location>
</feature>
<dbReference type="PANTHER" id="PTHR47320">
    <property type="entry name" value="BIFUNCTIONAL URIDYLYLTRANSFERASE/URIDYLYL-REMOVING ENZYME"/>
    <property type="match status" value="1"/>
</dbReference>
<dbReference type="PROSITE" id="PS51671">
    <property type="entry name" value="ACT"/>
    <property type="match status" value="2"/>
</dbReference>
<dbReference type="InterPro" id="IPR010043">
    <property type="entry name" value="UTase/UR"/>
</dbReference>
<evidence type="ECO:0000313" key="11">
    <source>
        <dbReference type="EMBL" id="TDY00111.1"/>
    </source>
</evidence>
<dbReference type="InterPro" id="IPR045865">
    <property type="entry name" value="ACT-like_dom_sf"/>
</dbReference>
<dbReference type="SMART" id="SM00471">
    <property type="entry name" value="HDc"/>
    <property type="match status" value="1"/>
</dbReference>
<dbReference type="EC" id="3.1.4.-" evidence="8"/>
<comment type="domain">
    <text evidence="8">Has four distinct domains: an N-terminal nucleotidyltransferase (NT) domain responsible for UTase activity, a central HD domain that encodes UR activity, and two C-terminal ACT domains that seem to have a role in glutamine sensing.</text>
</comment>
<dbReference type="PROSITE" id="PS51831">
    <property type="entry name" value="HD"/>
    <property type="match status" value="1"/>
</dbReference>
<comment type="activity regulation">
    <text evidence="8">Uridylyltransferase (UTase) activity is inhibited by glutamine, while glutamine activates uridylyl-removing (UR) activity.</text>
</comment>
<dbReference type="Gene3D" id="1.10.3090.10">
    <property type="entry name" value="cca-adding enzyme, domain 2"/>
    <property type="match status" value="1"/>
</dbReference>
<dbReference type="CDD" id="cd04899">
    <property type="entry name" value="ACT_ACR-UUR-like_2"/>
    <property type="match status" value="1"/>
</dbReference>
<dbReference type="RefSeq" id="WP_134084587.1">
    <property type="nucleotide sequence ID" value="NZ_SOQX01000006.1"/>
</dbReference>
<protein>
    <recommendedName>
        <fullName evidence="8">Bifunctional uridylyltransferase/uridylyl-removing enzyme</fullName>
        <shortName evidence="8">UTase/UR</shortName>
    </recommendedName>
    <alternativeName>
        <fullName evidence="8">Bifunctional [protein-PII] modification enzyme</fullName>
    </alternativeName>
    <alternativeName>
        <fullName evidence="8">Bifunctional nitrogen sensor protein</fullName>
    </alternativeName>
    <domain>
        <recommendedName>
            <fullName evidence="8">[Protein-PII] uridylyltransferase</fullName>
            <shortName evidence="8">PII uridylyltransferase</shortName>
            <shortName evidence="8">UTase</shortName>
            <ecNumber evidence="8">2.7.7.59</ecNumber>
        </recommendedName>
    </domain>
    <domain>
        <recommendedName>
            <fullName evidence="8">[Protein-PII]-UMP uridylyl-removing enzyme</fullName>
            <shortName evidence="8">UR</shortName>
            <ecNumber evidence="8">3.1.4.-</ecNumber>
        </recommendedName>
    </domain>
</protein>
<evidence type="ECO:0000259" key="10">
    <source>
        <dbReference type="PROSITE" id="PS51831"/>
    </source>
</evidence>
<keyword evidence="2 8" id="KW-0548">Nucleotidyltransferase</keyword>
<dbReference type="InterPro" id="IPR003607">
    <property type="entry name" value="HD/PDEase_dom"/>
</dbReference>
<dbReference type="PANTHER" id="PTHR47320:SF1">
    <property type="entry name" value="BIFUNCTIONAL URIDYLYLTRANSFERASE_URIDYLYL-REMOVING ENZYME"/>
    <property type="match status" value="1"/>
</dbReference>
<evidence type="ECO:0000256" key="5">
    <source>
        <dbReference type="ARBA" id="ARBA00022842"/>
    </source>
</evidence>
<comment type="catalytic activity">
    <reaction evidence="8">
        <text>[protein-PII]-L-tyrosine + UTP = [protein-PII]-uridylyl-L-tyrosine + diphosphate</text>
        <dbReference type="Rhea" id="RHEA:13673"/>
        <dbReference type="Rhea" id="RHEA-COMP:12147"/>
        <dbReference type="Rhea" id="RHEA-COMP:12148"/>
        <dbReference type="ChEBI" id="CHEBI:33019"/>
        <dbReference type="ChEBI" id="CHEBI:46398"/>
        <dbReference type="ChEBI" id="CHEBI:46858"/>
        <dbReference type="ChEBI" id="CHEBI:90602"/>
        <dbReference type="EC" id="2.7.7.59"/>
    </reaction>
</comment>
<dbReference type="InterPro" id="IPR002912">
    <property type="entry name" value="ACT_dom"/>
</dbReference>
<evidence type="ECO:0000256" key="7">
    <source>
        <dbReference type="ARBA" id="ARBA00047968"/>
    </source>
</evidence>
<dbReference type="SUPFAM" id="SSF81301">
    <property type="entry name" value="Nucleotidyltransferase"/>
    <property type="match status" value="1"/>
</dbReference>
<keyword evidence="3" id="KW-0677">Repeat</keyword>
<feature type="domain" description="ACT" evidence="9">
    <location>
        <begin position="706"/>
        <end position="784"/>
    </location>
</feature>
<comment type="catalytic activity">
    <reaction evidence="8">
        <text>[protein-PII]-uridylyl-L-tyrosine + H2O = [protein-PII]-L-tyrosine + UMP + H(+)</text>
        <dbReference type="Rhea" id="RHEA:48600"/>
        <dbReference type="Rhea" id="RHEA-COMP:12147"/>
        <dbReference type="Rhea" id="RHEA-COMP:12148"/>
        <dbReference type="ChEBI" id="CHEBI:15377"/>
        <dbReference type="ChEBI" id="CHEBI:15378"/>
        <dbReference type="ChEBI" id="CHEBI:46858"/>
        <dbReference type="ChEBI" id="CHEBI:57865"/>
        <dbReference type="ChEBI" id="CHEBI:90602"/>
    </reaction>
</comment>
<dbReference type="SUPFAM" id="SSF109604">
    <property type="entry name" value="HD-domain/PDEase-like"/>
    <property type="match status" value="1"/>
</dbReference>
<comment type="function">
    <text evidence="8">Modifies, by uridylylation and deuridylylation, the PII regulatory proteins (GlnB and homologs), in response to the nitrogen status of the cell that GlnD senses through the glutamine level. Under low glutamine levels, catalyzes the conversion of the PII proteins and UTP to PII-UMP and PPi, while under higher glutamine levels, GlnD hydrolyzes PII-UMP to PII and UMP (deuridylylation). Thus, controls uridylylation state and activity of the PII proteins, and plays an important role in the regulation of nitrogen metabolism.</text>
</comment>
<dbReference type="AlphaFoldDB" id="A0A4R8IHN3"/>
<dbReference type="CDD" id="cd04900">
    <property type="entry name" value="ACT_UUR-like_1"/>
    <property type="match status" value="1"/>
</dbReference>
<dbReference type="EMBL" id="SOQX01000006">
    <property type="protein sequence ID" value="TDY00111.1"/>
    <property type="molecule type" value="Genomic_DNA"/>
</dbReference>
<evidence type="ECO:0000256" key="1">
    <source>
        <dbReference type="ARBA" id="ARBA00022679"/>
    </source>
</evidence>
<evidence type="ECO:0000256" key="2">
    <source>
        <dbReference type="ARBA" id="ARBA00022695"/>
    </source>
</evidence>
<comment type="similarity">
    <text evidence="8">Belongs to the GlnD family.</text>
</comment>
<keyword evidence="12" id="KW-1185">Reference proteome</keyword>
<evidence type="ECO:0000256" key="4">
    <source>
        <dbReference type="ARBA" id="ARBA00022801"/>
    </source>
</evidence>
<reference evidence="11 12" key="1">
    <citation type="submission" date="2019-03" db="EMBL/GenBank/DDBJ databases">
        <title>Genomic Encyclopedia of Type Strains, Phase IV (KMG-IV): sequencing the most valuable type-strain genomes for metagenomic binning, comparative biology and taxonomic classification.</title>
        <authorList>
            <person name="Goeker M."/>
        </authorList>
    </citation>
    <scope>NUCLEOTIDE SEQUENCE [LARGE SCALE GENOMIC DNA]</scope>
    <source>
        <strain evidence="11 12">DSM 16326</strain>
    </source>
</reference>
<dbReference type="Pfam" id="PF08335">
    <property type="entry name" value="GlnD_UR_UTase"/>
    <property type="match status" value="1"/>
</dbReference>
<dbReference type="InterPro" id="IPR043519">
    <property type="entry name" value="NT_sf"/>
</dbReference>
<keyword evidence="1 8" id="KW-0808">Transferase</keyword>
<dbReference type="SUPFAM" id="SSF81593">
    <property type="entry name" value="Nucleotidyltransferase substrate binding subunit/domain"/>
    <property type="match status" value="1"/>
</dbReference>
<dbReference type="CDD" id="cd05401">
    <property type="entry name" value="NT_GlnE_GlnD_like"/>
    <property type="match status" value="1"/>
</dbReference>
<comment type="catalytic activity">
    <reaction evidence="7">
        <text>guanosine 3',5'-bis(diphosphate) + H2O = GDP + diphosphate + H(+)</text>
        <dbReference type="Rhea" id="RHEA:14253"/>
        <dbReference type="ChEBI" id="CHEBI:15377"/>
        <dbReference type="ChEBI" id="CHEBI:15378"/>
        <dbReference type="ChEBI" id="CHEBI:33019"/>
        <dbReference type="ChEBI" id="CHEBI:58189"/>
        <dbReference type="ChEBI" id="CHEBI:77828"/>
        <dbReference type="EC" id="3.1.7.2"/>
    </reaction>
</comment>
<keyword evidence="4 8" id="KW-0378">Hydrolase</keyword>
<dbReference type="PIRSF" id="PIRSF006288">
    <property type="entry name" value="PII_uridyltransf"/>
    <property type="match status" value="1"/>
</dbReference>
<dbReference type="Pfam" id="PF01966">
    <property type="entry name" value="HD"/>
    <property type="match status" value="1"/>
</dbReference>
<feature type="domain" description="HD" evidence="10">
    <location>
        <begin position="464"/>
        <end position="586"/>
    </location>
</feature>
<dbReference type="SUPFAM" id="SSF55021">
    <property type="entry name" value="ACT-like"/>
    <property type="match status" value="2"/>
</dbReference>
<keyword evidence="5 8" id="KW-0460">Magnesium</keyword>
<evidence type="ECO:0000256" key="6">
    <source>
        <dbReference type="ARBA" id="ARBA00023268"/>
    </source>
</evidence>
<dbReference type="FunFam" id="1.10.3090.10:FF:000005">
    <property type="entry name" value="Bifunctional uridylyltransferase/uridylyl-removing enzyme"/>
    <property type="match status" value="1"/>
</dbReference>
<dbReference type="GO" id="GO:0008773">
    <property type="term" value="F:[protein-PII] uridylyltransferase activity"/>
    <property type="evidence" value="ECO:0007669"/>
    <property type="project" value="UniProtKB-UniRule"/>
</dbReference>
<accession>A0A4R8IHN3</accession>
<dbReference type="OrthoDB" id="9758038at2"/>
<comment type="cofactor">
    <cofactor evidence="8">
        <name>Mg(2+)</name>
        <dbReference type="ChEBI" id="CHEBI:18420"/>
    </cofactor>
</comment>
<dbReference type="InterPro" id="IPR006674">
    <property type="entry name" value="HD_domain"/>
</dbReference>
<dbReference type="NCBIfam" id="TIGR01693">
    <property type="entry name" value="UTase_glnD"/>
    <property type="match status" value="1"/>
</dbReference>
<dbReference type="GO" id="GO:0006808">
    <property type="term" value="P:regulation of nitrogen utilization"/>
    <property type="evidence" value="ECO:0007669"/>
    <property type="project" value="UniProtKB-UniRule"/>
</dbReference>
<dbReference type="HAMAP" id="MF_00277">
    <property type="entry name" value="PII_uridylyl_transf"/>
    <property type="match status" value="1"/>
</dbReference>
<dbReference type="CDD" id="cd00077">
    <property type="entry name" value="HDc"/>
    <property type="match status" value="1"/>
</dbReference>
<dbReference type="Gene3D" id="1.20.120.330">
    <property type="entry name" value="Nucleotidyltransferases domain 2"/>
    <property type="match status" value="1"/>
</dbReference>
<dbReference type="InterPro" id="IPR013546">
    <property type="entry name" value="PII_UdlTrfase/GS_AdlTrfase"/>
</dbReference>
<comment type="caution">
    <text evidence="8">Lacks conserved residue(s) required for the propagation of feature annotation.</text>
</comment>
<comment type="caution">
    <text evidence="11">The sequence shown here is derived from an EMBL/GenBank/DDBJ whole genome shotgun (WGS) entry which is preliminary data.</text>
</comment>
<name>A0A4R8IHN3_9GAMM</name>
<dbReference type="GO" id="GO:0008081">
    <property type="term" value="F:phosphoric diester hydrolase activity"/>
    <property type="evidence" value="ECO:0007669"/>
    <property type="project" value="UniProtKB-UniRule"/>
</dbReference>
<dbReference type="EC" id="2.7.7.59" evidence="8"/>
<sequence>MTASLVPVDADLFNTEAFDTALQETDSPLPLFRDALQSAHEELARRFYAGRAATELVTSRAGLIDTLLQRAWTLYFEPGDPGIALLAVGGYGRGELHPASDVDLMLLLTEAPEPYHTAIEGFLTFLWDMGLEVGQSVRTLDECQQEAARDITVATNLQEARLLIGPSALFEQQKALCGPQQIWPSREFFEAKLREQEQRHDKFNDTAYNLEPNIKEGPGGLRDIQIIGWVAKRHYNAGSLSQLVDHGFLTVNEYRTLHEGQAFLWQVRFGLHLIAGRREDRLLFDHQRELARHFGYRDNFKGLAVEQFMKQYYRTIMELSRLNEMLLQLFKEEILLAEEQAEPVSLNRRFQARKGYLEVKEENVFVQYPFALLEIFLLLMQHPELKGVRANTIRLIRDHTYLIDTEFRADLRNRSLFMEILRYGHGFTHALRRMYLYGVLAAYLPVFGRIVGQMQHDLFHVYTVDEHTVMVIRNLRRFTVPEYFHEFPLCSEIMQRIPKQELLLLAALFHDVAKGRGGDHSTLGAADAREFCKNHGLSNYDTKLVVWLVKNHLLMSSTAQRKDISDPDIVHEFAEQVGDLVHLNYLYLLTVADIRGTSEHVWNSWKDALLQELYHATVRALRRGLKNPLVQSELVRERRQAAAELLESDDEHNVLINQLWDNLGDEYFLRYFPDEIVWHTQAILNTDLEDLPVILFREQSRRGGTEIFIYTRDHPNLFALITSVLSQAGMTVVDARILASRDGYTLDTFQFLDSSGEPVRDNQRNSEIRNKLYHLLRHPGQEAPEITRRLPRQAKHFKIPTEIHFEDDSERTIMQVKTYDRPGLLSNIGSVFYTHDIQLHNAKIATFGERVEDIFEITSSDDRPLNAEQKETLRLSTLEELEE</sequence>
<feature type="region of interest" description="Uridylyltransferase" evidence="8">
    <location>
        <begin position="1"/>
        <end position="345"/>
    </location>
</feature>
<evidence type="ECO:0000256" key="8">
    <source>
        <dbReference type="HAMAP-Rule" id="MF_00277"/>
    </source>
</evidence>
<proteinExistence type="inferred from homology"/>
<organism evidence="11 12">
    <name type="scientific">Thiohalophilus thiocyanatoxydans</name>
    <dbReference type="NCBI Taxonomy" id="381308"/>
    <lineage>
        <taxon>Bacteria</taxon>
        <taxon>Pseudomonadati</taxon>
        <taxon>Pseudomonadota</taxon>
        <taxon>Gammaproteobacteria</taxon>
        <taxon>Thiohalomonadales</taxon>
        <taxon>Thiohalophilaceae</taxon>
        <taxon>Thiohalophilus</taxon>
    </lineage>
</organism>
<dbReference type="Proteomes" id="UP000294914">
    <property type="component" value="Unassembled WGS sequence"/>
</dbReference>
<evidence type="ECO:0000313" key="12">
    <source>
        <dbReference type="Proteomes" id="UP000294914"/>
    </source>
</evidence>
<keyword evidence="6 8" id="KW-0511">Multifunctional enzyme</keyword>
<dbReference type="GO" id="GO:0008893">
    <property type="term" value="F:guanosine-3',5'-bis(diphosphate) 3'-diphosphatase activity"/>
    <property type="evidence" value="ECO:0007669"/>
    <property type="project" value="UniProtKB-EC"/>
</dbReference>